<dbReference type="EMBL" id="JQCF01000009">
    <property type="protein sequence ID" value="KRN99426.1"/>
    <property type="molecule type" value="Genomic_DNA"/>
</dbReference>
<gene>
    <name evidence="5" type="ORF">IV57_GL002554</name>
</gene>
<dbReference type="PANTHER" id="PTHR43280:SF2">
    <property type="entry name" value="HTH-TYPE TRANSCRIPTIONAL REGULATOR EXSA"/>
    <property type="match status" value="1"/>
</dbReference>
<evidence type="ECO:0000259" key="4">
    <source>
        <dbReference type="PROSITE" id="PS01124"/>
    </source>
</evidence>
<dbReference type="GO" id="GO:0043565">
    <property type="term" value="F:sequence-specific DNA binding"/>
    <property type="evidence" value="ECO:0007669"/>
    <property type="project" value="InterPro"/>
</dbReference>
<dbReference type="SUPFAM" id="SSF46689">
    <property type="entry name" value="Homeodomain-like"/>
    <property type="match status" value="1"/>
</dbReference>
<keyword evidence="2" id="KW-0238">DNA-binding</keyword>
<evidence type="ECO:0000313" key="5">
    <source>
        <dbReference type="EMBL" id="KRN99426.1"/>
    </source>
</evidence>
<protein>
    <submittedName>
        <fullName evidence="5">Transcription regulator</fullName>
    </submittedName>
</protein>
<name>A0A0R2LC04_9LACO</name>
<dbReference type="SUPFAM" id="SSF51215">
    <property type="entry name" value="Regulatory protein AraC"/>
    <property type="match status" value="1"/>
</dbReference>
<dbReference type="GO" id="GO:0003700">
    <property type="term" value="F:DNA-binding transcription factor activity"/>
    <property type="evidence" value="ECO:0007669"/>
    <property type="project" value="InterPro"/>
</dbReference>
<evidence type="ECO:0000256" key="3">
    <source>
        <dbReference type="ARBA" id="ARBA00023163"/>
    </source>
</evidence>
<keyword evidence="1" id="KW-0805">Transcription regulation</keyword>
<dbReference type="STRING" id="993692.IV57_GL002554"/>
<dbReference type="SMART" id="SM00342">
    <property type="entry name" value="HTH_ARAC"/>
    <property type="match status" value="1"/>
</dbReference>
<accession>A0A0R2LC04</accession>
<dbReference type="Pfam" id="PF12833">
    <property type="entry name" value="HTH_18"/>
    <property type="match status" value="1"/>
</dbReference>
<dbReference type="PANTHER" id="PTHR43280">
    <property type="entry name" value="ARAC-FAMILY TRANSCRIPTIONAL REGULATOR"/>
    <property type="match status" value="1"/>
</dbReference>
<sequence length="274" mass="31833">MFRFDGVDTPAYIAPHWHRGIELSFTNSGSINDFEINNHHYQTAGGKILVVNSQLVHSIRSAPQKENGAISIIFPYDYAHRLYPEIDNQIIAINDPEQFSEIQRNEYLELQCLLYKIYQLLNTNDQYTNLKLESLMVKVLQLLLEFFTVSKEHSGMIYGKKDFAVERIQIITKYVHEHYSEKMKLEDIADKINVSKEYLTRFFKKHMSLTVGQYIGDVRAQYAYIDILGQAGNLTEIAIKNGFPSTKAMNQAFKFTYQKSASDFYQEKKLKNNN</sequence>
<keyword evidence="3" id="KW-0804">Transcription</keyword>
<organism evidence="5 6">
    <name type="scientific">Companilactobacillus kimchiensis</name>
    <dbReference type="NCBI Taxonomy" id="993692"/>
    <lineage>
        <taxon>Bacteria</taxon>
        <taxon>Bacillati</taxon>
        <taxon>Bacillota</taxon>
        <taxon>Bacilli</taxon>
        <taxon>Lactobacillales</taxon>
        <taxon>Lactobacillaceae</taxon>
        <taxon>Companilactobacillus</taxon>
    </lineage>
</organism>
<comment type="caution">
    <text evidence="5">The sequence shown here is derived from an EMBL/GenBank/DDBJ whole genome shotgun (WGS) entry which is preliminary data.</text>
</comment>
<evidence type="ECO:0000256" key="1">
    <source>
        <dbReference type="ARBA" id="ARBA00023015"/>
    </source>
</evidence>
<feature type="domain" description="HTH araC/xylS-type" evidence="4">
    <location>
        <begin position="169"/>
        <end position="267"/>
    </location>
</feature>
<keyword evidence="6" id="KW-1185">Reference proteome</keyword>
<dbReference type="InterPro" id="IPR009057">
    <property type="entry name" value="Homeodomain-like_sf"/>
</dbReference>
<reference evidence="5 6" key="1">
    <citation type="journal article" date="2015" name="Genome Announc.">
        <title>Expanding the biotechnology potential of lactobacilli through comparative genomics of 213 strains and associated genera.</title>
        <authorList>
            <person name="Sun Z."/>
            <person name="Harris H.M."/>
            <person name="McCann A."/>
            <person name="Guo C."/>
            <person name="Argimon S."/>
            <person name="Zhang W."/>
            <person name="Yang X."/>
            <person name="Jeffery I.B."/>
            <person name="Cooney J.C."/>
            <person name="Kagawa T.F."/>
            <person name="Liu W."/>
            <person name="Song Y."/>
            <person name="Salvetti E."/>
            <person name="Wrobel A."/>
            <person name="Rasinkangas P."/>
            <person name="Parkhill J."/>
            <person name="Rea M.C."/>
            <person name="O'Sullivan O."/>
            <person name="Ritari J."/>
            <person name="Douillard F.P."/>
            <person name="Paul Ross R."/>
            <person name="Yang R."/>
            <person name="Briner A.E."/>
            <person name="Felis G.E."/>
            <person name="de Vos W.M."/>
            <person name="Barrangou R."/>
            <person name="Klaenhammer T.R."/>
            <person name="Caufield P.W."/>
            <person name="Cui Y."/>
            <person name="Zhang H."/>
            <person name="O'Toole P.W."/>
        </authorList>
    </citation>
    <scope>NUCLEOTIDE SEQUENCE [LARGE SCALE GENOMIC DNA]</scope>
    <source>
        <strain evidence="5 6">DSM 24716</strain>
    </source>
</reference>
<dbReference type="InterPro" id="IPR003313">
    <property type="entry name" value="AraC-bd"/>
</dbReference>
<dbReference type="InterPro" id="IPR018060">
    <property type="entry name" value="HTH_AraC"/>
</dbReference>
<dbReference type="InterPro" id="IPR037923">
    <property type="entry name" value="HTH-like"/>
</dbReference>
<proteinExistence type="predicted"/>
<dbReference type="Proteomes" id="UP000051006">
    <property type="component" value="Unassembled WGS sequence"/>
</dbReference>
<dbReference type="Pfam" id="PF02311">
    <property type="entry name" value="AraC_binding"/>
    <property type="match status" value="1"/>
</dbReference>
<dbReference type="PROSITE" id="PS01124">
    <property type="entry name" value="HTH_ARAC_FAMILY_2"/>
    <property type="match status" value="1"/>
</dbReference>
<dbReference type="AlphaFoldDB" id="A0A0R2LC04"/>
<evidence type="ECO:0000313" key="6">
    <source>
        <dbReference type="Proteomes" id="UP000051006"/>
    </source>
</evidence>
<evidence type="ECO:0000256" key="2">
    <source>
        <dbReference type="ARBA" id="ARBA00023125"/>
    </source>
</evidence>
<dbReference type="Gene3D" id="1.10.10.60">
    <property type="entry name" value="Homeodomain-like"/>
    <property type="match status" value="1"/>
</dbReference>
<dbReference type="PATRIC" id="fig|993692.3.peg.2604"/>